<evidence type="ECO:0000313" key="12">
    <source>
        <dbReference type="EMBL" id="OUP68592.1"/>
    </source>
</evidence>
<evidence type="ECO:0000256" key="5">
    <source>
        <dbReference type="ARBA" id="ARBA00022777"/>
    </source>
</evidence>
<dbReference type="Proteomes" id="UP000095765">
    <property type="component" value="Unassembled WGS sequence"/>
</dbReference>
<dbReference type="Proteomes" id="UP000196386">
    <property type="component" value="Unassembled WGS sequence"/>
</dbReference>
<evidence type="ECO:0000256" key="4">
    <source>
        <dbReference type="ARBA" id="ARBA00022741"/>
    </source>
</evidence>
<keyword evidence="4" id="KW-0547">Nucleotide-binding</keyword>
<dbReference type="GO" id="GO:0005737">
    <property type="term" value="C:cytoplasm"/>
    <property type="evidence" value="ECO:0007669"/>
    <property type="project" value="TreeGrafter"/>
</dbReference>
<dbReference type="EMBL" id="CZBE01000005">
    <property type="protein sequence ID" value="CUP47144.1"/>
    <property type="molecule type" value="Genomic_DNA"/>
</dbReference>
<comment type="catalytic activity">
    <reaction evidence="7">
        <text>D-ribose 5-phosphate + ATP = 5-phospho-alpha-D-ribose 1-diphosphate + AMP + H(+)</text>
        <dbReference type="Rhea" id="RHEA:15609"/>
        <dbReference type="ChEBI" id="CHEBI:15378"/>
        <dbReference type="ChEBI" id="CHEBI:30616"/>
        <dbReference type="ChEBI" id="CHEBI:58017"/>
        <dbReference type="ChEBI" id="CHEBI:78346"/>
        <dbReference type="ChEBI" id="CHEBI:456215"/>
        <dbReference type="EC" id="2.7.6.1"/>
    </reaction>
</comment>
<dbReference type="GO" id="GO:0016301">
    <property type="term" value="F:kinase activity"/>
    <property type="evidence" value="ECO:0007669"/>
    <property type="project" value="UniProtKB-KW"/>
</dbReference>
<dbReference type="InterPro" id="IPR029099">
    <property type="entry name" value="Pribosyltran_N"/>
</dbReference>
<sequence length="386" mass="43229">MAGQIDTEDIFRECGHVAELGLIVTEGARQLGEKINEHLVRWASGSPCQKDTFIIESECPRFSSGDGKGLIKSTVRGDDLYFIVDVGNYSCTYNMFGQKNAMSPDDHFQDLKRLIQAASGKAHRISVIMPVLYGSRQHRRSYRESLDCAVALQELQNMGVSNIITFDAHDPRVQNAVPLMGFDNVSPSYQVLKALLRSVPDIRLDRDHLMVVSPDEGAMSRNMYYASVLGIDLGMFYKRRDYARVVNGRNPIVAHEYLGDSVEGKDVFIADDIISSGESMLEVARELKKRKANRIFAYATYAIFTNGVDEFEAAYRDGTIAGVFGTNLTYRSPKLLNCEWFHEVDVSKYIAYFIAAINHDMSVGAIIDPHEKIRQLLARRASCVIG</sequence>
<dbReference type="GO" id="GO:0004749">
    <property type="term" value="F:ribose phosphate diphosphokinase activity"/>
    <property type="evidence" value="ECO:0007669"/>
    <property type="project" value="UniProtKB-EC"/>
</dbReference>
<evidence type="ECO:0000313" key="13">
    <source>
        <dbReference type="EMBL" id="RGE69639.1"/>
    </source>
</evidence>
<keyword evidence="6" id="KW-0067">ATP-binding</keyword>
<keyword evidence="3 8" id="KW-0545">Nucleotide biosynthesis</keyword>
<feature type="domain" description="Phosphoribosyltransferase" evidence="9">
    <location>
        <begin position="205"/>
        <end position="299"/>
    </location>
</feature>
<dbReference type="NCBIfam" id="NF005299">
    <property type="entry name" value="PRK06827.1"/>
    <property type="match status" value="1"/>
</dbReference>
<evidence type="ECO:0000256" key="8">
    <source>
        <dbReference type="RuleBase" id="RU004324"/>
    </source>
</evidence>
<reference evidence="11 14" key="1">
    <citation type="submission" date="2015-09" db="EMBL/GenBank/DDBJ databases">
        <authorList>
            <consortium name="Pathogen Informatics"/>
        </authorList>
    </citation>
    <scope>NUCLEOTIDE SEQUENCE [LARGE SCALE GENOMIC DNA]</scope>
    <source>
        <strain evidence="11 14">2789STDY5834939</strain>
    </source>
</reference>
<evidence type="ECO:0000259" key="9">
    <source>
        <dbReference type="Pfam" id="PF00156"/>
    </source>
</evidence>
<accession>A0A174NET3</accession>
<evidence type="ECO:0000313" key="14">
    <source>
        <dbReference type="Proteomes" id="UP000095765"/>
    </source>
</evidence>
<dbReference type="GO" id="GO:0006015">
    <property type="term" value="P:5-phosphoribose 1-diphosphate biosynthetic process"/>
    <property type="evidence" value="ECO:0007669"/>
    <property type="project" value="TreeGrafter"/>
</dbReference>
<proteinExistence type="inferred from homology"/>
<evidence type="ECO:0000313" key="11">
    <source>
        <dbReference type="EMBL" id="CUP47144.1"/>
    </source>
</evidence>
<dbReference type="InterPro" id="IPR029057">
    <property type="entry name" value="PRTase-like"/>
</dbReference>
<dbReference type="Pfam" id="PF13793">
    <property type="entry name" value="Pribosyltran_N"/>
    <property type="match status" value="1"/>
</dbReference>
<evidence type="ECO:0000313" key="16">
    <source>
        <dbReference type="Proteomes" id="UP000260828"/>
    </source>
</evidence>
<reference evidence="13 16" key="4">
    <citation type="submission" date="2018-08" db="EMBL/GenBank/DDBJ databases">
        <title>A genome reference for cultivated species of the human gut microbiota.</title>
        <authorList>
            <person name="Zou Y."/>
            <person name="Xue W."/>
            <person name="Luo G."/>
        </authorList>
    </citation>
    <scope>NUCLEOTIDE SEQUENCE [LARGE SCALE GENOMIC DNA]</scope>
    <source>
        <strain evidence="13 16">TF05-12AC</strain>
    </source>
</reference>
<dbReference type="EMBL" id="QVME01000001">
    <property type="protein sequence ID" value="RGE69639.1"/>
    <property type="molecule type" value="Genomic_DNA"/>
</dbReference>
<evidence type="ECO:0000256" key="7">
    <source>
        <dbReference type="ARBA" id="ARBA00049535"/>
    </source>
</evidence>
<dbReference type="GO" id="GO:0005524">
    <property type="term" value="F:ATP binding"/>
    <property type="evidence" value="ECO:0007669"/>
    <property type="project" value="UniProtKB-KW"/>
</dbReference>
<evidence type="ECO:0000259" key="10">
    <source>
        <dbReference type="Pfam" id="PF13793"/>
    </source>
</evidence>
<dbReference type="OrthoDB" id="9777067at2"/>
<evidence type="ECO:0000256" key="6">
    <source>
        <dbReference type="ARBA" id="ARBA00022840"/>
    </source>
</evidence>
<dbReference type="InterPro" id="IPR005946">
    <property type="entry name" value="Rib-P_diPkinase"/>
</dbReference>
<dbReference type="EMBL" id="NFKP01000016">
    <property type="protein sequence ID" value="OUP68592.1"/>
    <property type="molecule type" value="Genomic_DNA"/>
</dbReference>
<keyword evidence="2 11" id="KW-0808">Transferase</keyword>
<name>A0A174NET3_9FIRM</name>
<dbReference type="GeneID" id="72465681"/>
<dbReference type="NCBIfam" id="TIGR01251">
    <property type="entry name" value="ribP_PPkin"/>
    <property type="match status" value="1"/>
</dbReference>
<dbReference type="RefSeq" id="WP_006875666.1">
    <property type="nucleotide sequence ID" value="NZ_CABIWA010000007.1"/>
</dbReference>
<organism evidence="11 14">
    <name type="scientific">Anaerotruncus colihominis</name>
    <dbReference type="NCBI Taxonomy" id="169435"/>
    <lineage>
        <taxon>Bacteria</taxon>
        <taxon>Bacillati</taxon>
        <taxon>Bacillota</taxon>
        <taxon>Clostridia</taxon>
        <taxon>Eubacteriales</taxon>
        <taxon>Oscillospiraceae</taxon>
        <taxon>Anaerotruncus</taxon>
    </lineage>
</organism>
<evidence type="ECO:0000256" key="1">
    <source>
        <dbReference type="ARBA" id="ARBA00013247"/>
    </source>
</evidence>
<dbReference type="CDD" id="cd06223">
    <property type="entry name" value="PRTases_typeI"/>
    <property type="match status" value="1"/>
</dbReference>
<dbReference type="InterPro" id="IPR000836">
    <property type="entry name" value="PRTase_dom"/>
</dbReference>
<protein>
    <recommendedName>
        <fullName evidence="1">ribose-phosphate diphosphokinase</fullName>
        <ecNumber evidence="1">2.7.6.1</ecNumber>
    </recommendedName>
</protein>
<feature type="domain" description="Ribose-phosphate pyrophosphokinase N-terminal" evidence="10">
    <location>
        <begin position="22"/>
        <end position="159"/>
    </location>
</feature>
<reference evidence="15" key="2">
    <citation type="submission" date="2017-04" db="EMBL/GenBank/DDBJ databases">
        <title>Function of individual gut microbiota members based on whole genome sequencing of pure cultures obtained from chicken caecum.</title>
        <authorList>
            <person name="Medvecky M."/>
            <person name="Cejkova D."/>
            <person name="Polansky O."/>
            <person name="Karasova D."/>
            <person name="Kubasova T."/>
            <person name="Cizek A."/>
            <person name="Rychlik I."/>
        </authorList>
    </citation>
    <scope>NUCLEOTIDE SEQUENCE [LARGE SCALE GENOMIC DNA]</scope>
    <source>
        <strain evidence="15">An175</strain>
    </source>
</reference>
<dbReference type="EC" id="2.7.6.1" evidence="1"/>
<dbReference type="Proteomes" id="UP000260828">
    <property type="component" value="Unassembled WGS sequence"/>
</dbReference>
<evidence type="ECO:0000313" key="15">
    <source>
        <dbReference type="Proteomes" id="UP000196386"/>
    </source>
</evidence>
<reference evidence="12" key="3">
    <citation type="journal article" date="2018" name="BMC Genomics">
        <title>Whole genome sequencing and function prediction of 133 gut anaerobes isolated from chicken caecum in pure cultures.</title>
        <authorList>
            <person name="Medvecky M."/>
            <person name="Cejkova D."/>
            <person name="Polansky O."/>
            <person name="Karasova D."/>
            <person name="Kubasova T."/>
            <person name="Cizek A."/>
            <person name="Rychlik I."/>
        </authorList>
    </citation>
    <scope>NUCLEOTIDE SEQUENCE</scope>
    <source>
        <strain evidence="12">An175</strain>
    </source>
</reference>
<dbReference type="AlphaFoldDB" id="A0A174NET3"/>
<comment type="similarity">
    <text evidence="8">Belongs to the ribose-phosphate pyrophosphokinase family.</text>
</comment>
<dbReference type="GO" id="GO:0000287">
    <property type="term" value="F:magnesium ion binding"/>
    <property type="evidence" value="ECO:0007669"/>
    <property type="project" value="InterPro"/>
</dbReference>
<evidence type="ECO:0000256" key="3">
    <source>
        <dbReference type="ARBA" id="ARBA00022727"/>
    </source>
</evidence>
<dbReference type="Pfam" id="PF00156">
    <property type="entry name" value="Pribosyltran"/>
    <property type="match status" value="1"/>
</dbReference>
<dbReference type="GO" id="GO:0006164">
    <property type="term" value="P:purine nucleotide biosynthetic process"/>
    <property type="evidence" value="ECO:0007669"/>
    <property type="project" value="TreeGrafter"/>
</dbReference>
<gene>
    <name evidence="11" type="primary">prs_1</name>
    <name evidence="12" type="ORF">B5F11_12605</name>
    <name evidence="13" type="ORF">DXC40_00795</name>
    <name evidence="11" type="ORF">ERS852551_00899</name>
</gene>
<evidence type="ECO:0000256" key="2">
    <source>
        <dbReference type="ARBA" id="ARBA00022679"/>
    </source>
</evidence>
<keyword evidence="5 11" id="KW-0418">Kinase</keyword>
<dbReference type="Gene3D" id="3.40.50.2020">
    <property type="match status" value="2"/>
</dbReference>
<dbReference type="PANTHER" id="PTHR10210:SF32">
    <property type="entry name" value="RIBOSE-PHOSPHATE PYROPHOSPHOKINASE 2"/>
    <property type="match status" value="1"/>
</dbReference>
<dbReference type="SUPFAM" id="SSF53271">
    <property type="entry name" value="PRTase-like"/>
    <property type="match status" value="2"/>
</dbReference>
<dbReference type="GO" id="GO:0002189">
    <property type="term" value="C:ribose phosphate diphosphokinase complex"/>
    <property type="evidence" value="ECO:0007669"/>
    <property type="project" value="TreeGrafter"/>
</dbReference>
<dbReference type="PANTHER" id="PTHR10210">
    <property type="entry name" value="RIBOSE-PHOSPHATE DIPHOSPHOKINASE FAMILY MEMBER"/>
    <property type="match status" value="1"/>
</dbReference>